<keyword evidence="2" id="KW-1185">Reference proteome</keyword>
<organism evidence="1 2">
    <name type="scientific">Dolichospermum compactum NIES-806</name>
    <dbReference type="NCBI Taxonomy" id="1973481"/>
    <lineage>
        <taxon>Bacteria</taxon>
        <taxon>Bacillati</taxon>
        <taxon>Cyanobacteriota</taxon>
        <taxon>Cyanophyceae</taxon>
        <taxon>Nostocales</taxon>
        <taxon>Aphanizomenonaceae</taxon>
        <taxon>Dolichospermum</taxon>
        <taxon>Dolichospermum compactum</taxon>
    </lineage>
</organism>
<reference evidence="1 2" key="1">
    <citation type="submission" date="2017-06" db="EMBL/GenBank/DDBJ databases">
        <title>Genome sequencing of cyanobaciteial culture collection at National Institute for Environmental Studies (NIES).</title>
        <authorList>
            <person name="Hirose Y."/>
            <person name="Shimura Y."/>
            <person name="Fujisawa T."/>
            <person name="Nakamura Y."/>
            <person name="Kawachi M."/>
        </authorList>
    </citation>
    <scope>NUCLEOTIDE SEQUENCE [LARGE SCALE GENOMIC DNA]</scope>
    <source>
        <strain evidence="1 2">NIES-806</strain>
    </source>
</reference>
<name>A0A1Z4V0Y2_9CYAN</name>
<proteinExistence type="predicted"/>
<dbReference type="Proteomes" id="UP000218702">
    <property type="component" value="Chromosome"/>
</dbReference>
<evidence type="ECO:0000313" key="2">
    <source>
        <dbReference type="Proteomes" id="UP000218702"/>
    </source>
</evidence>
<dbReference type="EMBL" id="AP018316">
    <property type="protein sequence ID" value="BAZ85093.1"/>
    <property type="molecule type" value="Genomic_DNA"/>
</dbReference>
<dbReference type="KEGG" id="dcm:NIES806_12930"/>
<dbReference type="OrthoDB" id="495571at2"/>
<sequence length="65" mass="7709">MPLIKIPRHYLVSQDEDSITVDVPESMLLHWKKDYEKIIQAKGILKHKKAAMLAHLDTLRQEWEE</sequence>
<evidence type="ECO:0000313" key="1">
    <source>
        <dbReference type="EMBL" id="BAZ85093.1"/>
    </source>
</evidence>
<protein>
    <submittedName>
        <fullName evidence="1">Uncharacterized protein</fullName>
    </submittedName>
</protein>
<dbReference type="RefSeq" id="WP_039200944.1">
    <property type="nucleotide sequence ID" value="NZ_AP018316.1"/>
</dbReference>
<dbReference type="AlphaFoldDB" id="A0A1Z4V0Y2"/>
<accession>A0A1Z4V0Y2</accession>
<gene>
    <name evidence="1" type="ORF">NIES806_12930</name>
</gene>